<dbReference type="SUPFAM" id="SSF88723">
    <property type="entry name" value="PIN domain-like"/>
    <property type="match status" value="1"/>
</dbReference>
<comment type="function">
    <text evidence="8">Toxic component of a toxin-antitoxin (TA) system. An RNase.</text>
</comment>
<reference evidence="10 11" key="1">
    <citation type="submission" date="2017-04" db="EMBL/GenBank/DDBJ databases">
        <authorList>
            <person name="Afonso C.L."/>
            <person name="Miller P.J."/>
            <person name="Scott M.A."/>
            <person name="Spackman E."/>
            <person name="Goraichik I."/>
            <person name="Dimitrov K.M."/>
            <person name="Suarez D.L."/>
            <person name="Swayne D.E."/>
        </authorList>
    </citation>
    <scope>NUCLEOTIDE SEQUENCE [LARGE SCALE GENOMIC DNA]</scope>
    <source>
        <strain evidence="10 11">CGMCC 1.12511</strain>
    </source>
</reference>
<evidence type="ECO:0000313" key="10">
    <source>
        <dbReference type="EMBL" id="SMC83938.1"/>
    </source>
</evidence>
<dbReference type="AlphaFoldDB" id="A0A1W2CH40"/>
<keyword evidence="6 8" id="KW-0460">Magnesium</keyword>
<gene>
    <name evidence="8" type="primary">vapC</name>
    <name evidence="10" type="ORF">SAMN06296429_11170</name>
</gene>
<dbReference type="EMBL" id="FWXN01000011">
    <property type="protein sequence ID" value="SMC83938.1"/>
    <property type="molecule type" value="Genomic_DNA"/>
</dbReference>
<feature type="domain" description="PIN" evidence="9">
    <location>
        <begin position="2"/>
        <end position="124"/>
    </location>
</feature>
<dbReference type="GO" id="GO:0004540">
    <property type="term" value="F:RNA nuclease activity"/>
    <property type="evidence" value="ECO:0007669"/>
    <property type="project" value="InterPro"/>
</dbReference>
<sequence length="143" mass="15327">MIAVDTNVVSELMKVQPDPEVITWAGEVDPADLAVPAIVAAELLRGLDRLPDGARRDRLERALDAFFGRLGDDRVLPLDARGAAEYAHVKTARDRVGMPMGPMDALVAATCRSYGAVLATRNTKDFVGVGVELVDPWSGEVQG</sequence>
<dbReference type="EC" id="3.1.-.-" evidence="8"/>
<dbReference type="CDD" id="cd18731">
    <property type="entry name" value="PIN_NgFitB-like"/>
    <property type="match status" value="1"/>
</dbReference>
<keyword evidence="8" id="KW-0800">Toxin</keyword>
<dbReference type="InterPro" id="IPR029060">
    <property type="entry name" value="PIN-like_dom_sf"/>
</dbReference>
<dbReference type="InterPro" id="IPR002716">
    <property type="entry name" value="PIN_dom"/>
</dbReference>
<dbReference type="Gene3D" id="3.40.50.1010">
    <property type="entry name" value="5'-nuclease"/>
    <property type="match status" value="1"/>
</dbReference>
<evidence type="ECO:0000256" key="7">
    <source>
        <dbReference type="ARBA" id="ARBA00038093"/>
    </source>
</evidence>
<evidence type="ECO:0000259" key="9">
    <source>
        <dbReference type="Pfam" id="PF01850"/>
    </source>
</evidence>
<protein>
    <recommendedName>
        <fullName evidence="8">Ribonuclease VapC</fullName>
        <shortName evidence="8">RNase VapC</shortName>
        <ecNumber evidence="8">3.1.-.-</ecNumber>
    </recommendedName>
    <alternativeName>
        <fullName evidence="8">Toxin VapC</fullName>
    </alternativeName>
</protein>
<organism evidence="10 11">
    <name type="scientific">Janibacter indicus</name>
    <dbReference type="NCBI Taxonomy" id="857417"/>
    <lineage>
        <taxon>Bacteria</taxon>
        <taxon>Bacillati</taxon>
        <taxon>Actinomycetota</taxon>
        <taxon>Actinomycetes</taxon>
        <taxon>Micrococcales</taxon>
        <taxon>Intrasporangiaceae</taxon>
        <taxon>Janibacter</taxon>
    </lineage>
</organism>
<dbReference type="GO" id="GO:0000287">
    <property type="term" value="F:magnesium ion binding"/>
    <property type="evidence" value="ECO:0007669"/>
    <property type="project" value="UniProtKB-UniRule"/>
</dbReference>
<dbReference type="Pfam" id="PF01850">
    <property type="entry name" value="PIN"/>
    <property type="match status" value="1"/>
</dbReference>
<dbReference type="Proteomes" id="UP000192634">
    <property type="component" value="Unassembled WGS sequence"/>
</dbReference>
<dbReference type="GO" id="GO:0016787">
    <property type="term" value="F:hydrolase activity"/>
    <property type="evidence" value="ECO:0007669"/>
    <property type="project" value="UniProtKB-KW"/>
</dbReference>
<dbReference type="InterPro" id="IPR050556">
    <property type="entry name" value="Type_II_TA_system_RNase"/>
</dbReference>
<proteinExistence type="inferred from homology"/>
<dbReference type="PANTHER" id="PTHR33653">
    <property type="entry name" value="RIBONUCLEASE VAPC2"/>
    <property type="match status" value="1"/>
</dbReference>
<dbReference type="OrthoDB" id="9804823at2"/>
<accession>A0A1W2CH40</accession>
<name>A0A1W2CH40_9MICO</name>
<evidence type="ECO:0000256" key="3">
    <source>
        <dbReference type="ARBA" id="ARBA00022722"/>
    </source>
</evidence>
<dbReference type="PANTHER" id="PTHR33653:SF1">
    <property type="entry name" value="RIBONUCLEASE VAPC2"/>
    <property type="match status" value="1"/>
</dbReference>
<keyword evidence="4 8" id="KW-0479">Metal-binding</keyword>
<feature type="binding site" evidence="8">
    <location>
        <position position="5"/>
    </location>
    <ligand>
        <name>Mg(2+)</name>
        <dbReference type="ChEBI" id="CHEBI:18420"/>
    </ligand>
</feature>
<dbReference type="GO" id="GO:0090729">
    <property type="term" value="F:toxin activity"/>
    <property type="evidence" value="ECO:0007669"/>
    <property type="project" value="UniProtKB-KW"/>
</dbReference>
<evidence type="ECO:0000256" key="6">
    <source>
        <dbReference type="ARBA" id="ARBA00022842"/>
    </source>
</evidence>
<dbReference type="RefSeq" id="WP_084452232.1">
    <property type="nucleotide sequence ID" value="NZ_CBDRLL010000002.1"/>
</dbReference>
<evidence type="ECO:0000256" key="4">
    <source>
        <dbReference type="ARBA" id="ARBA00022723"/>
    </source>
</evidence>
<keyword evidence="2 8" id="KW-1277">Toxin-antitoxin system</keyword>
<keyword evidence="5 8" id="KW-0378">Hydrolase</keyword>
<evidence type="ECO:0000313" key="11">
    <source>
        <dbReference type="Proteomes" id="UP000192634"/>
    </source>
</evidence>
<keyword evidence="3 8" id="KW-0540">Nuclease</keyword>
<feature type="binding site" evidence="8">
    <location>
        <position position="104"/>
    </location>
    <ligand>
        <name>Mg(2+)</name>
        <dbReference type="ChEBI" id="CHEBI:18420"/>
    </ligand>
</feature>
<evidence type="ECO:0000256" key="2">
    <source>
        <dbReference type="ARBA" id="ARBA00022649"/>
    </source>
</evidence>
<evidence type="ECO:0000256" key="1">
    <source>
        <dbReference type="ARBA" id="ARBA00001946"/>
    </source>
</evidence>
<dbReference type="HAMAP" id="MF_00265">
    <property type="entry name" value="VapC_Nob1"/>
    <property type="match status" value="1"/>
</dbReference>
<dbReference type="InterPro" id="IPR022907">
    <property type="entry name" value="VapC_family"/>
</dbReference>
<comment type="similarity">
    <text evidence="7 8">Belongs to the PINc/VapC protein family.</text>
</comment>
<evidence type="ECO:0000256" key="8">
    <source>
        <dbReference type="HAMAP-Rule" id="MF_00265"/>
    </source>
</evidence>
<comment type="cofactor">
    <cofactor evidence="1 8">
        <name>Mg(2+)</name>
        <dbReference type="ChEBI" id="CHEBI:18420"/>
    </cofactor>
</comment>
<evidence type="ECO:0000256" key="5">
    <source>
        <dbReference type="ARBA" id="ARBA00022801"/>
    </source>
</evidence>